<dbReference type="Proteomes" id="UP000800035">
    <property type="component" value="Unassembled WGS sequence"/>
</dbReference>
<dbReference type="PANTHER" id="PTHR16469:SF27">
    <property type="entry name" value="UBIQUITIN-ASSOCIATED AND SH3 DOMAIN-CONTAINING BA-RELATED"/>
    <property type="match status" value="1"/>
</dbReference>
<sequence length="807" mass="87118">MAKGPAVVVIARHGARLDAADKQWHLTSPTPYDPPLTYGGWSQGRALGIRIAALLHQRENDRSNEATNADLAHLDFSTLDAGTGKGKAVNGVGHKRKKHRIVIHSSPYLRCIQTSTAIAAGLSQFQPPDAAGDAVTRLNVPTPAKQRNGLAKSTSPAVQPVRVMEPAADPNLEVFPRPHAGPEKILLRIDAFLGEWLSPDYFADITPPPNSTMMVAGAKADLLRRGEYVEAQPAAPSSKGHFPGGWVKTPTSSVASSRKNTEDGPLPTLGSLAQALPTVRERSNSQGSGYLRRRSRSRESLTPAISTPHKLPSHIYEAPVPSYAVSPADPIPRGYFAHARDACVNVDFQWDSMREPQDWGDGGEYGDEWSTMHKRFRRGLAGMMRWYREHGAMAPKDQFPGFTFNERPKGALQHASTEPLLNSDAEAEDDEELVLILVTHGAGCNALLGAVTNQPVLIDVGLAALSMAVQRDEPRRPSVSPKHQRHASIIDPGMSDTYEMKLLASTDHLRPNVDPSKPPQPQSPPSIASPSLEYRRRFAQNPSGMTSPVSQIDSPFSLGEPASIRGGWNSALGSIRRSSTNGSGSTRLLSSYTAGSASPRTSSGLWSSTRAPSFSLDDNETEGSKSPSEDMLLNFGNQLPTKPSAAPTSTPAQYDTSPSTSTKTSSSGNSSSLNVGRPSTPTQAAINLSGNGGGAADDHEDTEKHDDVAPLRNMNGAAPRRTPSVGGGLWMPKNQAGANGLWGPPRLDEVYEHGRGPKRRWTVTEREQGKMVWEWGYHGLGRGRFVEMKMLQSVDWCCYGYEHGAWV</sequence>
<feature type="compositionally biased region" description="Polar residues" evidence="1">
    <location>
        <begin position="673"/>
        <end position="689"/>
    </location>
</feature>
<dbReference type="PANTHER" id="PTHR16469">
    <property type="entry name" value="UBIQUITIN-ASSOCIATED AND SH3 DOMAIN-CONTAINING BA-RELATED"/>
    <property type="match status" value="1"/>
</dbReference>
<organism evidence="2 3">
    <name type="scientific">Byssothecium circinans</name>
    <dbReference type="NCBI Taxonomy" id="147558"/>
    <lineage>
        <taxon>Eukaryota</taxon>
        <taxon>Fungi</taxon>
        <taxon>Dikarya</taxon>
        <taxon>Ascomycota</taxon>
        <taxon>Pezizomycotina</taxon>
        <taxon>Dothideomycetes</taxon>
        <taxon>Pleosporomycetidae</taxon>
        <taxon>Pleosporales</taxon>
        <taxon>Massarineae</taxon>
        <taxon>Massarinaceae</taxon>
        <taxon>Byssothecium</taxon>
    </lineage>
</organism>
<dbReference type="OrthoDB" id="3898179at2759"/>
<dbReference type="SMART" id="SM00855">
    <property type="entry name" value="PGAM"/>
    <property type="match status" value="1"/>
</dbReference>
<reference evidence="2" key="1">
    <citation type="journal article" date="2020" name="Stud. Mycol.">
        <title>101 Dothideomycetes genomes: a test case for predicting lifestyles and emergence of pathogens.</title>
        <authorList>
            <person name="Haridas S."/>
            <person name="Albert R."/>
            <person name="Binder M."/>
            <person name="Bloem J."/>
            <person name="Labutti K."/>
            <person name="Salamov A."/>
            <person name="Andreopoulos B."/>
            <person name="Baker S."/>
            <person name="Barry K."/>
            <person name="Bills G."/>
            <person name="Bluhm B."/>
            <person name="Cannon C."/>
            <person name="Castanera R."/>
            <person name="Culley D."/>
            <person name="Daum C."/>
            <person name="Ezra D."/>
            <person name="Gonzalez J."/>
            <person name="Henrissat B."/>
            <person name="Kuo A."/>
            <person name="Liang C."/>
            <person name="Lipzen A."/>
            <person name="Lutzoni F."/>
            <person name="Magnuson J."/>
            <person name="Mondo S."/>
            <person name="Nolan M."/>
            <person name="Ohm R."/>
            <person name="Pangilinan J."/>
            <person name="Park H.-J."/>
            <person name="Ramirez L."/>
            <person name="Alfaro M."/>
            <person name="Sun H."/>
            <person name="Tritt A."/>
            <person name="Yoshinaga Y."/>
            <person name="Zwiers L.-H."/>
            <person name="Turgeon B."/>
            <person name="Goodwin S."/>
            <person name="Spatafora J."/>
            <person name="Crous P."/>
            <person name="Grigoriev I."/>
        </authorList>
    </citation>
    <scope>NUCLEOTIDE SEQUENCE</scope>
    <source>
        <strain evidence="2">CBS 675.92</strain>
    </source>
</reference>
<feature type="region of interest" description="Disordered" evidence="1">
    <location>
        <begin position="508"/>
        <end position="529"/>
    </location>
</feature>
<dbReference type="CDD" id="cd07040">
    <property type="entry name" value="HP"/>
    <property type="match status" value="1"/>
</dbReference>
<dbReference type="EMBL" id="ML977010">
    <property type="protein sequence ID" value="KAF1952460.1"/>
    <property type="molecule type" value="Genomic_DNA"/>
</dbReference>
<proteinExistence type="predicted"/>
<feature type="compositionally biased region" description="Low complexity" evidence="1">
    <location>
        <begin position="640"/>
        <end position="672"/>
    </location>
</feature>
<dbReference type="AlphaFoldDB" id="A0A6A5TKL3"/>
<keyword evidence="3" id="KW-1185">Reference proteome</keyword>
<feature type="compositionally biased region" description="Polar residues" evidence="1">
    <location>
        <begin position="592"/>
        <end position="612"/>
    </location>
</feature>
<feature type="region of interest" description="Disordered" evidence="1">
    <location>
        <begin position="577"/>
        <end position="728"/>
    </location>
</feature>
<dbReference type="Gene3D" id="3.40.50.1240">
    <property type="entry name" value="Phosphoglycerate mutase-like"/>
    <property type="match status" value="2"/>
</dbReference>
<feature type="region of interest" description="Disordered" evidence="1">
    <location>
        <begin position="231"/>
        <end position="308"/>
    </location>
</feature>
<dbReference type="InterPro" id="IPR013078">
    <property type="entry name" value="His_Pase_superF_clade-1"/>
</dbReference>
<protein>
    <recommendedName>
        <fullName evidence="4">Phosphoglycerate mutase-like protein</fullName>
    </recommendedName>
</protein>
<evidence type="ECO:0000313" key="3">
    <source>
        <dbReference type="Proteomes" id="UP000800035"/>
    </source>
</evidence>
<evidence type="ECO:0000256" key="1">
    <source>
        <dbReference type="SAM" id="MobiDB-lite"/>
    </source>
</evidence>
<feature type="region of interest" description="Disordered" evidence="1">
    <location>
        <begin position="471"/>
        <end position="494"/>
    </location>
</feature>
<accession>A0A6A5TKL3</accession>
<gene>
    <name evidence="2" type="ORF">CC80DRAFT_538153</name>
</gene>
<dbReference type="InterPro" id="IPR051710">
    <property type="entry name" value="Phosphatase_SH3-domain"/>
</dbReference>
<feature type="compositionally biased region" description="Low complexity" evidence="1">
    <location>
        <begin position="577"/>
        <end position="591"/>
    </location>
</feature>
<feature type="compositionally biased region" description="Polar residues" evidence="1">
    <location>
        <begin position="249"/>
        <end position="258"/>
    </location>
</feature>
<dbReference type="SUPFAM" id="SSF53254">
    <property type="entry name" value="Phosphoglycerate mutase-like"/>
    <property type="match status" value="1"/>
</dbReference>
<dbReference type="InterPro" id="IPR029033">
    <property type="entry name" value="His_PPase_superfam"/>
</dbReference>
<evidence type="ECO:0000313" key="2">
    <source>
        <dbReference type="EMBL" id="KAF1952460.1"/>
    </source>
</evidence>
<name>A0A6A5TKL3_9PLEO</name>
<evidence type="ECO:0008006" key="4">
    <source>
        <dbReference type="Google" id="ProtNLM"/>
    </source>
</evidence>